<feature type="domain" description="2EXR" evidence="1">
    <location>
        <begin position="4"/>
        <end position="92"/>
    </location>
</feature>
<keyword evidence="3" id="KW-1185">Reference proteome</keyword>
<dbReference type="GeneID" id="63779804"/>
<dbReference type="Pfam" id="PF20150">
    <property type="entry name" value="2EXR"/>
    <property type="match status" value="1"/>
</dbReference>
<dbReference type="Proteomes" id="UP000193689">
    <property type="component" value="Unassembled WGS sequence"/>
</dbReference>
<dbReference type="EMBL" id="MCFJ01000004">
    <property type="protein sequence ID" value="ORY67567.1"/>
    <property type="molecule type" value="Genomic_DNA"/>
</dbReference>
<protein>
    <recommendedName>
        <fullName evidence="1">2EXR domain-containing protein</fullName>
    </recommendedName>
</protein>
<dbReference type="InterPro" id="IPR045518">
    <property type="entry name" value="2EXR"/>
</dbReference>
<proteinExistence type="predicted"/>
<name>A0A1Y2E806_9PEZI</name>
<organism evidence="2 3">
    <name type="scientific">Pseudomassariella vexata</name>
    <dbReference type="NCBI Taxonomy" id="1141098"/>
    <lineage>
        <taxon>Eukaryota</taxon>
        <taxon>Fungi</taxon>
        <taxon>Dikarya</taxon>
        <taxon>Ascomycota</taxon>
        <taxon>Pezizomycotina</taxon>
        <taxon>Sordariomycetes</taxon>
        <taxon>Xylariomycetidae</taxon>
        <taxon>Amphisphaeriales</taxon>
        <taxon>Pseudomassariaceae</taxon>
        <taxon>Pseudomassariella</taxon>
    </lineage>
</organism>
<evidence type="ECO:0000313" key="3">
    <source>
        <dbReference type="Proteomes" id="UP000193689"/>
    </source>
</evidence>
<evidence type="ECO:0000259" key="1">
    <source>
        <dbReference type="Pfam" id="PF20150"/>
    </source>
</evidence>
<dbReference type="AlphaFoldDB" id="A0A1Y2E806"/>
<accession>A0A1Y2E806</accession>
<gene>
    <name evidence="2" type="ORF">BCR38DRAFT_483182</name>
</gene>
<dbReference type="RefSeq" id="XP_040718191.1">
    <property type="nucleotide sequence ID" value="XM_040863592.1"/>
</dbReference>
<dbReference type="InParanoid" id="A0A1Y2E806"/>
<reference evidence="2 3" key="1">
    <citation type="submission" date="2016-07" db="EMBL/GenBank/DDBJ databases">
        <title>Pervasive Adenine N6-methylation of Active Genes in Fungi.</title>
        <authorList>
            <consortium name="DOE Joint Genome Institute"/>
            <person name="Mondo S.J."/>
            <person name="Dannebaum R.O."/>
            <person name="Kuo R.C."/>
            <person name="Labutti K."/>
            <person name="Haridas S."/>
            <person name="Kuo A."/>
            <person name="Salamov A."/>
            <person name="Ahrendt S.R."/>
            <person name="Lipzen A."/>
            <person name="Sullivan W."/>
            <person name="Andreopoulos W.B."/>
            <person name="Clum A."/>
            <person name="Lindquist E."/>
            <person name="Daum C."/>
            <person name="Ramamoorthy G.K."/>
            <person name="Gryganskyi A."/>
            <person name="Culley D."/>
            <person name="Magnuson J.K."/>
            <person name="James T.Y."/>
            <person name="O'Malley M.A."/>
            <person name="Stajich J.E."/>
            <person name="Spatafora J.W."/>
            <person name="Visel A."/>
            <person name="Grigoriev I.V."/>
        </authorList>
    </citation>
    <scope>NUCLEOTIDE SEQUENCE [LARGE SCALE GENOMIC DNA]</scope>
    <source>
        <strain evidence="2 3">CBS 129021</strain>
    </source>
</reference>
<sequence length="250" mass="29452">MVKFHKFPQLPFELQDQIWDASLQQDIRLILLNDNDRRIYPTTHLSSALLTVNAQSRKRALVAYPTKLNIWSTNQEDRSKGCVHVNIEKDIFFLEFSGARILENKWWQEKWLNIPSVNGHRPWEIPFNNHATPLPREQCGQIRLLRELQWDPYDMDPVCCWECKYSDIQEGFDDIEPFMDRALFSSVSSESCQLLMMTSTAGEMDFLLDISRLSGEEFLKTWGPRFVTYDFQRERDWICSALSESSEDTE</sequence>
<comment type="caution">
    <text evidence="2">The sequence shown here is derived from an EMBL/GenBank/DDBJ whole genome shotgun (WGS) entry which is preliminary data.</text>
</comment>
<evidence type="ECO:0000313" key="2">
    <source>
        <dbReference type="EMBL" id="ORY67567.1"/>
    </source>
</evidence>
<dbReference type="OrthoDB" id="4707605at2759"/>